<dbReference type="EMBL" id="CAJNOO010000124">
    <property type="protein sequence ID" value="CAF0816050.1"/>
    <property type="molecule type" value="Genomic_DNA"/>
</dbReference>
<feature type="compositionally biased region" description="Polar residues" evidence="8">
    <location>
        <begin position="27"/>
        <end position="49"/>
    </location>
</feature>
<protein>
    <recommendedName>
        <fullName evidence="6">Clathrin light chain</fullName>
    </recommendedName>
</protein>
<comment type="function">
    <text evidence="6">Clathrin is the major protein of the polyhedral coat of coated pits and vesicles.</text>
</comment>
<evidence type="ECO:0000256" key="1">
    <source>
        <dbReference type="ARBA" id="ARBA00004180"/>
    </source>
</evidence>
<dbReference type="OrthoDB" id="10016347at2759"/>
<dbReference type="GO" id="GO:0006886">
    <property type="term" value="P:intracellular protein transport"/>
    <property type="evidence" value="ECO:0007669"/>
    <property type="project" value="InterPro"/>
</dbReference>
<dbReference type="AlphaFoldDB" id="A0A813TTL8"/>
<evidence type="ECO:0000256" key="8">
    <source>
        <dbReference type="SAM" id="MobiDB-lite"/>
    </source>
</evidence>
<name>A0A813TTL8_9BILA</name>
<evidence type="ECO:0000313" key="9">
    <source>
        <dbReference type="EMBL" id="CAF0816050.1"/>
    </source>
</evidence>
<evidence type="ECO:0000256" key="5">
    <source>
        <dbReference type="ARBA" id="ARBA00023329"/>
    </source>
</evidence>
<evidence type="ECO:0000256" key="7">
    <source>
        <dbReference type="SAM" id="Coils"/>
    </source>
</evidence>
<dbReference type="GO" id="GO:0030130">
    <property type="term" value="C:clathrin coat of trans-Golgi network vesicle"/>
    <property type="evidence" value="ECO:0007669"/>
    <property type="project" value="InterPro"/>
</dbReference>
<dbReference type="Pfam" id="PF01086">
    <property type="entry name" value="Clathrin_lg_ch"/>
    <property type="match status" value="1"/>
</dbReference>
<evidence type="ECO:0000313" key="10">
    <source>
        <dbReference type="Proteomes" id="UP000663882"/>
    </source>
</evidence>
<evidence type="ECO:0000256" key="2">
    <source>
        <dbReference type="ARBA" id="ARBA00005263"/>
    </source>
</evidence>
<evidence type="ECO:0000256" key="6">
    <source>
        <dbReference type="RuleBase" id="RU363137"/>
    </source>
</evidence>
<comment type="caution">
    <text evidence="9">The sequence shown here is derived from an EMBL/GenBank/DDBJ whole genome shotgun (WGS) entry which is preliminary data.</text>
</comment>
<keyword evidence="7" id="KW-0175">Coiled coil</keyword>
<keyword evidence="3 6" id="KW-0472">Membrane</keyword>
<reference evidence="9" key="1">
    <citation type="submission" date="2021-02" db="EMBL/GenBank/DDBJ databases">
        <authorList>
            <person name="Nowell W R."/>
        </authorList>
    </citation>
    <scope>NUCLEOTIDE SEQUENCE</scope>
</reference>
<accession>A0A813TTL8</accession>
<keyword evidence="5 6" id="KW-0968">Cytoplasmic vesicle</keyword>
<dbReference type="InterPro" id="IPR000996">
    <property type="entry name" value="Clathrin_L-chain"/>
</dbReference>
<dbReference type="GO" id="GO:0016192">
    <property type="term" value="P:vesicle-mediated transport"/>
    <property type="evidence" value="ECO:0007669"/>
    <property type="project" value="InterPro"/>
</dbReference>
<feature type="coiled-coil region" evidence="7">
    <location>
        <begin position="188"/>
        <end position="252"/>
    </location>
</feature>
<gene>
    <name evidence="9" type="ORF">RFH988_LOCUS4687</name>
</gene>
<comment type="subcellular location">
    <subcellularLocation>
        <location evidence="1 6">Cytoplasmic vesicle membrane</location>
        <topology evidence="1 6">Peripheral membrane protein</topology>
        <orientation evidence="1 6">Cytoplasmic side</orientation>
    </subcellularLocation>
    <subcellularLocation>
        <location evidence="6">Membrane</location>
        <location evidence="6">Coated pit</location>
        <topology evidence="6">Peripheral membrane protein</topology>
        <orientation evidence="6">Cytoplasmic side</orientation>
    </subcellularLocation>
    <text evidence="6">Cytoplasmic face of coated pits and vesicles.</text>
</comment>
<feature type="compositionally biased region" description="Polar residues" evidence="8">
    <location>
        <begin position="1"/>
        <end position="17"/>
    </location>
</feature>
<keyword evidence="4 6" id="KW-0168">Coated pit</keyword>
<evidence type="ECO:0000256" key="3">
    <source>
        <dbReference type="ARBA" id="ARBA00023136"/>
    </source>
</evidence>
<feature type="region of interest" description="Disordered" evidence="8">
    <location>
        <begin position="1"/>
        <end position="49"/>
    </location>
</feature>
<proteinExistence type="inferred from homology"/>
<dbReference type="GO" id="GO:0005198">
    <property type="term" value="F:structural molecule activity"/>
    <property type="evidence" value="ECO:0007669"/>
    <property type="project" value="InterPro"/>
</dbReference>
<sequence length="309" mass="35622">MDKFDTFTSKPSTTQENDLFGFENTDEITNNQNDDSSPVMENNSNFPTSFPSDISSTHSFNDNLNNIDSSQTLNPTDDSLNNIDSSETLNSSNDTLNNIDSSQTFNPFNNNLNNIDSSQTFYPFNNNLNNIDSSQTINPFNENLFENDEPLYTLPPTAEDILSDNSIDQQSEHQSSWNMFSNEVVLPIQILNKKREEEIATKDAEEKRKIDELRQQAKNDLEHWYNERNKQMEQKRQTMKTEENTLRQYALEKSTKVSCDWSKVISLLDFTDGKQYSKSKRDLTRMKSCMFNAKRISDSKKLKNGNGKQ</sequence>
<dbReference type="GO" id="GO:0030132">
    <property type="term" value="C:clathrin coat of coated pit"/>
    <property type="evidence" value="ECO:0007669"/>
    <property type="project" value="InterPro"/>
</dbReference>
<dbReference type="Proteomes" id="UP000663882">
    <property type="component" value="Unassembled WGS sequence"/>
</dbReference>
<organism evidence="9 10">
    <name type="scientific">Rotaria sordida</name>
    <dbReference type="NCBI Taxonomy" id="392033"/>
    <lineage>
        <taxon>Eukaryota</taxon>
        <taxon>Metazoa</taxon>
        <taxon>Spiralia</taxon>
        <taxon>Gnathifera</taxon>
        <taxon>Rotifera</taxon>
        <taxon>Eurotatoria</taxon>
        <taxon>Bdelloidea</taxon>
        <taxon>Philodinida</taxon>
        <taxon>Philodinidae</taxon>
        <taxon>Rotaria</taxon>
    </lineage>
</organism>
<evidence type="ECO:0000256" key="4">
    <source>
        <dbReference type="ARBA" id="ARBA00023176"/>
    </source>
</evidence>
<comment type="similarity">
    <text evidence="2 6">Belongs to the clathrin light chain family.</text>
</comment>